<feature type="transmembrane region" description="Helical" evidence="5">
    <location>
        <begin position="72"/>
        <end position="89"/>
    </location>
</feature>
<keyword evidence="7" id="KW-1185">Reference proteome</keyword>
<name>A0ABU0EC99_9CELL</name>
<sequence>MNIALWIAAALLALAFLATGLLKITQSKEKLAAAGLGWTESFSPSAIKAIGVAEVLGAIGLILPAVLDVAPVLVPIAAVGLVLVMVGAITTHVRRKETPMVVLNVVLLALALFVAWGRFGPYAF</sequence>
<evidence type="ECO:0000313" key="6">
    <source>
        <dbReference type="EMBL" id="MDQ0372890.1"/>
    </source>
</evidence>
<dbReference type="RefSeq" id="WP_307490618.1">
    <property type="nucleotide sequence ID" value="NZ_JAUSVB010000001.1"/>
</dbReference>
<dbReference type="EMBL" id="JAUSVB010000001">
    <property type="protein sequence ID" value="MDQ0372890.1"/>
    <property type="molecule type" value="Genomic_DNA"/>
</dbReference>
<keyword evidence="2 5" id="KW-0812">Transmembrane</keyword>
<evidence type="ECO:0000256" key="2">
    <source>
        <dbReference type="ARBA" id="ARBA00022692"/>
    </source>
</evidence>
<comment type="subcellular location">
    <subcellularLocation>
        <location evidence="1">Membrane</location>
        <topology evidence="1">Multi-pass membrane protein</topology>
    </subcellularLocation>
</comment>
<dbReference type="Proteomes" id="UP001239626">
    <property type="component" value="Unassembled WGS sequence"/>
</dbReference>
<feature type="transmembrane region" description="Helical" evidence="5">
    <location>
        <begin position="46"/>
        <end position="66"/>
    </location>
</feature>
<comment type="caution">
    <text evidence="6">The sequence shown here is derived from an EMBL/GenBank/DDBJ whole genome shotgun (WGS) entry which is preliminary data.</text>
</comment>
<evidence type="ECO:0000256" key="3">
    <source>
        <dbReference type="ARBA" id="ARBA00022989"/>
    </source>
</evidence>
<evidence type="ECO:0000256" key="5">
    <source>
        <dbReference type="SAM" id="Phobius"/>
    </source>
</evidence>
<evidence type="ECO:0000313" key="7">
    <source>
        <dbReference type="Proteomes" id="UP001239626"/>
    </source>
</evidence>
<keyword evidence="3 5" id="KW-1133">Transmembrane helix</keyword>
<proteinExistence type="predicted"/>
<keyword evidence="4 5" id="KW-0472">Membrane</keyword>
<accession>A0ABU0EC99</accession>
<feature type="transmembrane region" description="Helical" evidence="5">
    <location>
        <begin position="6"/>
        <end position="25"/>
    </location>
</feature>
<evidence type="ECO:0000256" key="4">
    <source>
        <dbReference type="ARBA" id="ARBA00023136"/>
    </source>
</evidence>
<protein>
    <submittedName>
        <fullName evidence="6">Membrane protein YphA (DoxX/SURF4 family)</fullName>
    </submittedName>
</protein>
<evidence type="ECO:0000256" key="1">
    <source>
        <dbReference type="ARBA" id="ARBA00004141"/>
    </source>
</evidence>
<dbReference type="InterPro" id="IPR032808">
    <property type="entry name" value="DoxX"/>
</dbReference>
<organism evidence="6 7">
    <name type="scientific">Cellulomonas humilata</name>
    <dbReference type="NCBI Taxonomy" id="144055"/>
    <lineage>
        <taxon>Bacteria</taxon>
        <taxon>Bacillati</taxon>
        <taxon>Actinomycetota</taxon>
        <taxon>Actinomycetes</taxon>
        <taxon>Micrococcales</taxon>
        <taxon>Cellulomonadaceae</taxon>
        <taxon>Cellulomonas</taxon>
    </lineage>
</organism>
<dbReference type="Pfam" id="PF13564">
    <property type="entry name" value="DoxX_2"/>
    <property type="match status" value="1"/>
</dbReference>
<gene>
    <name evidence="6" type="ORF">J2X26_001187</name>
</gene>
<feature type="transmembrane region" description="Helical" evidence="5">
    <location>
        <begin position="101"/>
        <end position="119"/>
    </location>
</feature>
<reference evidence="6 7" key="1">
    <citation type="submission" date="2023-07" db="EMBL/GenBank/DDBJ databases">
        <title>Sorghum-associated microbial communities from plants grown in Nebraska, USA.</title>
        <authorList>
            <person name="Schachtman D."/>
        </authorList>
    </citation>
    <scope>NUCLEOTIDE SEQUENCE [LARGE SCALE GENOMIC DNA]</scope>
    <source>
        <strain evidence="6 7">BE332</strain>
    </source>
</reference>